<sequence>MSIDEIVHTCSNEHIARAAVASIGVSFASRVKFVADLLGVSVGAFTAKTVRAFGKEASADARREVMRAMIRSDQPILRGLEAILERKLEDSSLLDRREWRPVRPSQTGVARDCCYP</sequence>
<dbReference type="Proteomes" id="UP000256900">
    <property type="component" value="Unassembled WGS sequence"/>
</dbReference>
<name>A0A3D9Z200_9HYPH</name>
<reference evidence="1 2" key="1">
    <citation type="submission" date="2018-08" db="EMBL/GenBank/DDBJ databases">
        <title>Genomic Encyclopedia of Type Strains, Phase IV (KMG-IV): sequencing the most valuable type-strain genomes for metagenomic binning, comparative biology and taxonomic classification.</title>
        <authorList>
            <person name="Goeker M."/>
        </authorList>
    </citation>
    <scope>NUCLEOTIDE SEQUENCE [LARGE SCALE GENOMIC DNA]</scope>
    <source>
        <strain evidence="1 2">BW863</strain>
    </source>
</reference>
<dbReference type="OrthoDB" id="8450524at2"/>
<proteinExistence type="predicted"/>
<gene>
    <name evidence="1" type="ORF">DES32_1769</name>
</gene>
<evidence type="ECO:0000313" key="1">
    <source>
        <dbReference type="EMBL" id="REF88128.1"/>
    </source>
</evidence>
<organism evidence="1 2">
    <name type="scientific">Methylovirgula ligni</name>
    <dbReference type="NCBI Taxonomy" id="569860"/>
    <lineage>
        <taxon>Bacteria</taxon>
        <taxon>Pseudomonadati</taxon>
        <taxon>Pseudomonadota</taxon>
        <taxon>Alphaproteobacteria</taxon>
        <taxon>Hyphomicrobiales</taxon>
        <taxon>Beijerinckiaceae</taxon>
        <taxon>Methylovirgula</taxon>
    </lineage>
</organism>
<dbReference type="EMBL" id="QUMO01000002">
    <property type="protein sequence ID" value="REF88128.1"/>
    <property type="molecule type" value="Genomic_DNA"/>
</dbReference>
<protein>
    <submittedName>
        <fullName evidence="1">Uncharacterized protein</fullName>
    </submittedName>
</protein>
<comment type="caution">
    <text evidence="1">The sequence shown here is derived from an EMBL/GenBank/DDBJ whole genome shotgun (WGS) entry which is preliminary data.</text>
</comment>
<dbReference type="RefSeq" id="WP_129396515.1">
    <property type="nucleotide sequence ID" value="NZ_CP025086.1"/>
</dbReference>
<accession>A0A3D9Z200</accession>
<dbReference type="AlphaFoldDB" id="A0A3D9Z200"/>
<keyword evidence="2" id="KW-1185">Reference proteome</keyword>
<evidence type="ECO:0000313" key="2">
    <source>
        <dbReference type="Proteomes" id="UP000256900"/>
    </source>
</evidence>